<gene>
    <name evidence="15" type="primary">acnA</name>
    <name evidence="15" type="ORF">RS84_02906</name>
</gene>
<dbReference type="InterPro" id="IPR001030">
    <property type="entry name" value="Acoase/IPM_deHydtase_lsu_aba"/>
</dbReference>
<dbReference type="Gene3D" id="6.10.190.10">
    <property type="match status" value="1"/>
</dbReference>
<dbReference type="GO" id="GO:0046872">
    <property type="term" value="F:metal ion binding"/>
    <property type="evidence" value="ECO:0007669"/>
    <property type="project" value="UniProtKB-KW"/>
</dbReference>
<organism evidence="15 16">
    <name type="scientific">Microbacterium hydrocarbonoxydans</name>
    <dbReference type="NCBI Taxonomy" id="273678"/>
    <lineage>
        <taxon>Bacteria</taxon>
        <taxon>Bacillati</taxon>
        <taxon>Actinomycetota</taxon>
        <taxon>Actinomycetes</taxon>
        <taxon>Micrococcales</taxon>
        <taxon>Microbacteriaceae</taxon>
        <taxon>Microbacterium</taxon>
    </lineage>
</organism>
<evidence type="ECO:0000259" key="14">
    <source>
        <dbReference type="Pfam" id="PF00694"/>
    </source>
</evidence>
<evidence type="ECO:0000313" key="16">
    <source>
        <dbReference type="Proteomes" id="UP000033900"/>
    </source>
</evidence>
<dbReference type="FunFam" id="3.30.499.10:FF:000009">
    <property type="entry name" value="Aconitate hydratase"/>
    <property type="match status" value="1"/>
</dbReference>
<keyword evidence="8" id="KW-0694">RNA-binding</keyword>
<comment type="caution">
    <text evidence="15">The sequence shown here is derived from an EMBL/GenBank/DDBJ whole genome shotgun (WGS) entry which is preliminary data.</text>
</comment>
<evidence type="ECO:0000256" key="5">
    <source>
        <dbReference type="ARBA" id="ARBA00019378"/>
    </source>
</evidence>
<dbReference type="PANTHER" id="PTHR11670">
    <property type="entry name" value="ACONITASE/IRON-RESPONSIVE ELEMENT FAMILY MEMBER"/>
    <property type="match status" value="1"/>
</dbReference>
<evidence type="ECO:0000256" key="6">
    <source>
        <dbReference type="ARBA" id="ARBA00022532"/>
    </source>
</evidence>
<dbReference type="InterPro" id="IPR018136">
    <property type="entry name" value="Aconitase_4Fe-4S_BS"/>
</dbReference>
<dbReference type="GO" id="GO:0019679">
    <property type="term" value="P:propionate metabolic process, methylcitrate cycle"/>
    <property type="evidence" value="ECO:0007669"/>
    <property type="project" value="UniProtKB-ARBA"/>
</dbReference>
<evidence type="ECO:0000256" key="2">
    <source>
        <dbReference type="ARBA" id="ARBA00004717"/>
    </source>
</evidence>
<keyword evidence="9" id="KW-0408">Iron</keyword>
<dbReference type="NCBIfam" id="NF009520">
    <property type="entry name" value="PRK12881.1"/>
    <property type="match status" value="1"/>
</dbReference>
<dbReference type="GO" id="GO:0003723">
    <property type="term" value="F:RNA binding"/>
    <property type="evidence" value="ECO:0007669"/>
    <property type="project" value="UniProtKB-KW"/>
</dbReference>
<reference evidence="15 16" key="1">
    <citation type="submission" date="2015-02" db="EMBL/GenBank/DDBJ databases">
        <title>Draft genome sequences of ten Microbacterium spp. with emphasis on heavy metal contaminated environments.</title>
        <authorList>
            <person name="Corretto E."/>
        </authorList>
    </citation>
    <scope>NUCLEOTIDE SEQUENCE [LARGE SCALE GENOMIC DNA]</scope>
    <source>
        <strain evidence="15 16">SA35</strain>
    </source>
</reference>
<dbReference type="Pfam" id="PF00694">
    <property type="entry name" value="Aconitase_C"/>
    <property type="match status" value="1"/>
</dbReference>
<evidence type="ECO:0000256" key="3">
    <source>
        <dbReference type="ARBA" id="ARBA00007185"/>
    </source>
</evidence>
<protein>
    <recommendedName>
        <fullName evidence="5">Aconitate hydratase A</fullName>
        <ecNumber evidence="4">4.2.1.3</ecNumber>
    </recommendedName>
</protein>
<name>A0A0M2HHW3_9MICO</name>
<keyword evidence="11 15" id="KW-0456">Lyase</keyword>
<dbReference type="UniPathway" id="UPA00946"/>
<comment type="cofactor">
    <cofactor evidence="1">
        <name>[4Fe-4S] cluster</name>
        <dbReference type="ChEBI" id="CHEBI:49883"/>
    </cofactor>
</comment>
<evidence type="ECO:0000256" key="9">
    <source>
        <dbReference type="ARBA" id="ARBA00023004"/>
    </source>
</evidence>
<dbReference type="FunFam" id="3.30.499.10:FF:000002">
    <property type="entry name" value="Aconitate hydratase"/>
    <property type="match status" value="1"/>
</dbReference>
<keyword evidence="10" id="KW-0411">Iron-sulfur</keyword>
<dbReference type="PRINTS" id="PR00415">
    <property type="entry name" value="ACONITASE"/>
</dbReference>
<evidence type="ECO:0000256" key="7">
    <source>
        <dbReference type="ARBA" id="ARBA00022723"/>
    </source>
</evidence>
<proteinExistence type="inferred from homology"/>
<evidence type="ECO:0000256" key="8">
    <source>
        <dbReference type="ARBA" id="ARBA00022884"/>
    </source>
</evidence>
<keyword evidence="7" id="KW-0479">Metal-binding</keyword>
<dbReference type="Pfam" id="PF00330">
    <property type="entry name" value="Aconitase"/>
    <property type="match status" value="1"/>
</dbReference>
<dbReference type="SUPFAM" id="SSF52016">
    <property type="entry name" value="LeuD/IlvD-like"/>
    <property type="match status" value="1"/>
</dbReference>
<dbReference type="UniPathway" id="UPA00223">
    <property type="reaction ID" value="UER00718"/>
</dbReference>
<dbReference type="InterPro" id="IPR006249">
    <property type="entry name" value="Aconitase/IRP2"/>
</dbReference>
<dbReference type="PATRIC" id="fig|273678.4.peg.2909"/>
<comment type="pathway">
    <text evidence="2">Carbohydrate metabolism; tricarboxylic acid cycle; isocitrate from oxaloacetate: step 2/2.</text>
</comment>
<comment type="similarity">
    <text evidence="3">Belongs to the aconitase/IPM isomerase family.</text>
</comment>
<dbReference type="Gene3D" id="3.30.499.10">
    <property type="entry name" value="Aconitase, domain 3"/>
    <property type="match status" value="2"/>
</dbReference>
<feature type="domain" description="Aconitase A/isopropylmalate dehydratase small subunit swivel" evidence="14">
    <location>
        <begin position="738"/>
        <end position="874"/>
    </location>
</feature>
<dbReference type="EC" id="4.2.1.3" evidence="4"/>
<dbReference type="SUPFAM" id="SSF53732">
    <property type="entry name" value="Aconitase iron-sulfur domain"/>
    <property type="match status" value="1"/>
</dbReference>
<keyword evidence="6" id="KW-0816">Tricarboxylic acid cycle</keyword>
<dbReference type="PROSITE" id="PS01244">
    <property type="entry name" value="ACONITASE_2"/>
    <property type="match status" value="1"/>
</dbReference>
<dbReference type="AlphaFoldDB" id="A0A0M2HHW3"/>
<dbReference type="Proteomes" id="UP000033900">
    <property type="component" value="Unassembled WGS sequence"/>
</dbReference>
<dbReference type="InterPro" id="IPR015931">
    <property type="entry name" value="Acnase/IPM_dHydase_lsu_aba_1/3"/>
</dbReference>
<dbReference type="CDD" id="cd01580">
    <property type="entry name" value="AcnA_IRP_Swivel"/>
    <property type="match status" value="1"/>
</dbReference>
<dbReference type="NCBIfam" id="NF006757">
    <property type="entry name" value="PRK09277.1"/>
    <property type="match status" value="1"/>
</dbReference>
<dbReference type="FunFam" id="3.20.19.10:FF:000001">
    <property type="entry name" value="Aconitate hydratase"/>
    <property type="match status" value="1"/>
</dbReference>
<dbReference type="GO" id="GO:0051536">
    <property type="term" value="F:iron-sulfur cluster binding"/>
    <property type="evidence" value="ECO:0007669"/>
    <property type="project" value="UniProtKB-KW"/>
</dbReference>
<evidence type="ECO:0000259" key="13">
    <source>
        <dbReference type="Pfam" id="PF00330"/>
    </source>
</evidence>
<dbReference type="InterPro" id="IPR015928">
    <property type="entry name" value="Aconitase/3IPM_dehydase_swvl"/>
</dbReference>
<evidence type="ECO:0000256" key="12">
    <source>
        <dbReference type="ARBA" id="ARBA00023501"/>
    </source>
</evidence>
<evidence type="ECO:0000256" key="10">
    <source>
        <dbReference type="ARBA" id="ARBA00023014"/>
    </source>
</evidence>
<accession>A0A0M2HHW3</accession>
<keyword evidence="16" id="KW-1185">Reference proteome</keyword>
<evidence type="ECO:0000256" key="11">
    <source>
        <dbReference type="ARBA" id="ARBA00023239"/>
    </source>
</evidence>
<evidence type="ECO:0000256" key="1">
    <source>
        <dbReference type="ARBA" id="ARBA00001966"/>
    </source>
</evidence>
<evidence type="ECO:0000256" key="4">
    <source>
        <dbReference type="ARBA" id="ARBA00012926"/>
    </source>
</evidence>
<dbReference type="InterPro" id="IPR000573">
    <property type="entry name" value="AconitaseA/IPMdHydase_ssu_swvl"/>
</dbReference>
<feature type="domain" description="Aconitase/3-isopropylmalate dehydratase large subunit alpha/beta/alpha" evidence="13">
    <location>
        <begin position="65"/>
        <end position="609"/>
    </location>
</feature>
<dbReference type="InterPro" id="IPR036008">
    <property type="entry name" value="Aconitase_4Fe-4S_dom"/>
</dbReference>
<dbReference type="PROSITE" id="PS00450">
    <property type="entry name" value="ACONITASE_1"/>
    <property type="match status" value="1"/>
</dbReference>
<evidence type="ECO:0000313" key="15">
    <source>
        <dbReference type="EMBL" id="KJL46279.1"/>
    </source>
</evidence>
<dbReference type="Gene3D" id="3.20.19.10">
    <property type="entry name" value="Aconitase, domain 4"/>
    <property type="match status" value="1"/>
</dbReference>
<dbReference type="OrthoDB" id="9764318at2"/>
<dbReference type="GO" id="GO:0006099">
    <property type="term" value="P:tricarboxylic acid cycle"/>
    <property type="evidence" value="ECO:0007669"/>
    <property type="project" value="UniProtKB-UniPathway"/>
</dbReference>
<dbReference type="EMBL" id="JYJB01000010">
    <property type="protein sequence ID" value="KJL46279.1"/>
    <property type="molecule type" value="Genomic_DNA"/>
</dbReference>
<comment type="catalytic activity">
    <reaction evidence="12">
        <text>citrate = D-threo-isocitrate</text>
        <dbReference type="Rhea" id="RHEA:10336"/>
        <dbReference type="ChEBI" id="CHEBI:15562"/>
        <dbReference type="ChEBI" id="CHEBI:16947"/>
        <dbReference type="EC" id="4.2.1.3"/>
    </reaction>
</comment>
<dbReference type="InterPro" id="IPR044137">
    <property type="entry name" value="AcnA_IRP_Swivel"/>
</dbReference>
<dbReference type="STRING" id="273678.RS84_02906"/>
<sequence length="954" mass="102925">MSTVNSFGAKSTLTVGSTDYEIFRIDTVPGFDKLPFSLKVLLENLLRTEDGANVTKAQIEALGSWDAAAEPNTEIQFTPARVVMQDFTGVPCIVDLATMREAVTALGGDANKINPLSPAEMVIDHSVIADLFGTENALERNVEIEYERNGERYQFLRWGQTAFQDFKVVPPGTGIVHQVNIEHLAKVIYDRDVDGVLRAYPDTCVGTDSHTTMVNGLGVLGWGVGGIEAEAAMLGQPVSMLIPRVVGFKLTGEIPAGVTATDVVLTITDLLRKHGVVGKFVEFYGEGVASVPLANRATIGNMSPEFGSTAAIFPIDDVTLDYLRLTGRSEEAVALVEAYAKEQSLWHDATREPIFSEYLELDLGTVVPSIAGPKRPQDRILLSEAKNQFEKDILNYASIDEDTVEVEGTFPASDPGTTPGVEKEHVAQDGVSHQHEGQHAESMLLFSGGPHPASKPVEVSTPEGQRYMLDNGAVTLAAITSCTNTSNPSVMIAAGLLARKAREKGLKQKPWVKTTLGPGSKVVTDYYEKSGLDKDLEGLGFYTVGYGCTICIGNSGPLIDEVSAAVNEHDLAVTAVLSGNRNFEGRISPDVKMNYLASPPLVVAYALAGSMHFDFETDALGKDADGNEVFLKDIWPAPDEVQEIIDSSISRDQFIKQYATVFDGDDRWRNLPTPTGPVFEWDENSTYVRKAPYFDGMEATPAPVTDISGARVLAALGDSVTTDHISPAGNIKAGTPAAQYLTEHGVAQKDFNSYGSRRGNHEVMIRGTFANIRLKNALVKAVNGGQQIEGGYTRDFTKPEGPQSFIYDASMNYQAQGTPLVIFGGKEYGSGSSRDWAAKGTNLLGVKAVITESFERIHRSNLIGMGVVPLQFPAGESWESLGLDGTEVVSISGLEELNNGVTPKTVHVTATPSEHSPEGKQPIEFDAVVRIDTPGEADYYRNGGILQYVLRSLV</sequence>
<dbReference type="GO" id="GO:0003994">
    <property type="term" value="F:aconitate hydratase activity"/>
    <property type="evidence" value="ECO:0007669"/>
    <property type="project" value="UniProtKB-EC"/>
</dbReference>